<name>A0A498LV24_LABRO</name>
<comment type="caution">
    <text evidence="2">The sequence shown here is derived from an EMBL/GenBank/DDBJ whole genome shotgun (WGS) entry which is preliminary data.</text>
</comment>
<evidence type="ECO:0000256" key="1">
    <source>
        <dbReference type="SAM" id="Phobius"/>
    </source>
</evidence>
<keyword evidence="1" id="KW-0472">Membrane</keyword>
<evidence type="ECO:0000313" key="3">
    <source>
        <dbReference type="Proteomes" id="UP000290572"/>
    </source>
</evidence>
<feature type="transmembrane region" description="Helical" evidence="1">
    <location>
        <begin position="45"/>
        <end position="67"/>
    </location>
</feature>
<sequence length="76" mass="8457">MYEVTDDSPDDMYLEWFQAPSQPSAADGTPQSTNRQLRKRSRDKFLSFFSLPIQSPASCAIASTSFLPTTNHSSPV</sequence>
<keyword evidence="3" id="KW-1185">Reference proteome</keyword>
<dbReference type="EMBL" id="QBIY01013157">
    <property type="protein sequence ID" value="RXN10976.1"/>
    <property type="molecule type" value="Genomic_DNA"/>
</dbReference>
<proteinExistence type="predicted"/>
<evidence type="ECO:0000313" key="2">
    <source>
        <dbReference type="EMBL" id="RXN10976.1"/>
    </source>
</evidence>
<dbReference type="AlphaFoldDB" id="A0A498LV24"/>
<keyword evidence="1" id="KW-1133">Transmembrane helix</keyword>
<accession>A0A498LV24</accession>
<protein>
    <submittedName>
        <fullName evidence="2">Uncharacterized protein</fullName>
    </submittedName>
</protein>
<keyword evidence="1" id="KW-0812">Transmembrane</keyword>
<reference evidence="2 3" key="1">
    <citation type="submission" date="2018-03" db="EMBL/GenBank/DDBJ databases">
        <title>Draft genome sequence of Rohu Carp (Labeo rohita).</title>
        <authorList>
            <person name="Das P."/>
            <person name="Kushwaha B."/>
            <person name="Joshi C.G."/>
            <person name="Kumar D."/>
            <person name="Nagpure N.S."/>
            <person name="Sahoo L."/>
            <person name="Das S.P."/>
            <person name="Bit A."/>
            <person name="Patnaik S."/>
            <person name="Meher P.K."/>
            <person name="Jayasankar P."/>
            <person name="Koringa P.G."/>
            <person name="Patel N.V."/>
            <person name="Hinsu A.T."/>
            <person name="Kumar R."/>
            <person name="Pandey M."/>
            <person name="Agarwal S."/>
            <person name="Srivastava S."/>
            <person name="Singh M."/>
            <person name="Iquebal M.A."/>
            <person name="Jaiswal S."/>
            <person name="Angadi U.B."/>
            <person name="Kumar N."/>
            <person name="Raza M."/>
            <person name="Shah T.M."/>
            <person name="Rai A."/>
            <person name="Jena J.K."/>
        </authorList>
    </citation>
    <scope>NUCLEOTIDE SEQUENCE [LARGE SCALE GENOMIC DNA]</scope>
    <source>
        <strain evidence="2">DASCIFA01</strain>
        <tissue evidence="2">Testis</tissue>
    </source>
</reference>
<gene>
    <name evidence="2" type="ORF">ROHU_030324</name>
</gene>
<organism evidence="2 3">
    <name type="scientific">Labeo rohita</name>
    <name type="common">Indian major carp</name>
    <name type="synonym">Cyprinus rohita</name>
    <dbReference type="NCBI Taxonomy" id="84645"/>
    <lineage>
        <taxon>Eukaryota</taxon>
        <taxon>Metazoa</taxon>
        <taxon>Chordata</taxon>
        <taxon>Craniata</taxon>
        <taxon>Vertebrata</taxon>
        <taxon>Euteleostomi</taxon>
        <taxon>Actinopterygii</taxon>
        <taxon>Neopterygii</taxon>
        <taxon>Teleostei</taxon>
        <taxon>Ostariophysi</taxon>
        <taxon>Cypriniformes</taxon>
        <taxon>Cyprinidae</taxon>
        <taxon>Labeoninae</taxon>
        <taxon>Labeonini</taxon>
        <taxon>Labeo</taxon>
    </lineage>
</organism>
<dbReference type="Proteomes" id="UP000290572">
    <property type="component" value="Unassembled WGS sequence"/>
</dbReference>